<evidence type="ECO:0000256" key="2">
    <source>
        <dbReference type="SAM" id="MobiDB-lite"/>
    </source>
</evidence>
<dbReference type="SUPFAM" id="SSF46689">
    <property type="entry name" value="Homeodomain-like"/>
    <property type="match status" value="1"/>
</dbReference>
<feature type="compositionally biased region" description="Polar residues" evidence="2">
    <location>
        <begin position="433"/>
        <end position="443"/>
    </location>
</feature>
<dbReference type="EMBL" id="GDJX01011675">
    <property type="protein sequence ID" value="JAT56261.1"/>
    <property type="molecule type" value="Transcribed_RNA"/>
</dbReference>
<evidence type="ECO:0000259" key="3">
    <source>
        <dbReference type="PROSITE" id="PS50090"/>
    </source>
</evidence>
<evidence type="ECO:0000259" key="4">
    <source>
        <dbReference type="PROSITE" id="PS51294"/>
    </source>
</evidence>
<evidence type="ECO:0000256" key="1">
    <source>
        <dbReference type="ARBA" id="ARBA00023125"/>
    </source>
</evidence>
<feature type="compositionally biased region" description="Polar residues" evidence="2">
    <location>
        <begin position="359"/>
        <end position="376"/>
    </location>
</feature>
<dbReference type="PANTHER" id="PTHR46993">
    <property type="entry name" value="MYB TRANSCRIPTION FACTOR"/>
    <property type="match status" value="1"/>
</dbReference>
<dbReference type="CDD" id="cd11660">
    <property type="entry name" value="SANT_TRF"/>
    <property type="match status" value="1"/>
</dbReference>
<dbReference type="PROSITE" id="PS51294">
    <property type="entry name" value="HTH_MYB"/>
    <property type="match status" value="1"/>
</dbReference>
<dbReference type="GO" id="GO:0003677">
    <property type="term" value="F:DNA binding"/>
    <property type="evidence" value="ECO:0007669"/>
    <property type="project" value="UniProtKB-KW"/>
</dbReference>
<keyword evidence="1" id="KW-0238">DNA-binding</keyword>
<dbReference type="Pfam" id="PF00249">
    <property type="entry name" value="Myb_DNA-binding"/>
    <property type="match status" value="1"/>
</dbReference>
<feature type="non-terminal residue" evidence="5">
    <location>
        <position position="1"/>
    </location>
</feature>
<dbReference type="SMART" id="SM00717">
    <property type="entry name" value="SANT"/>
    <property type="match status" value="1"/>
</dbReference>
<gene>
    <name evidence="5" type="primary">Terf1_3</name>
    <name evidence="5" type="ORF">g.126523</name>
</gene>
<dbReference type="Gene3D" id="1.10.10.60">
    <property type="entry name" value="Homeodomain-like"/>
    <property type="match status" value="1"/>
</dbReference>
<dbReference type="AlphaFoldDB" id="A0A1D1YNQ3"/>
<evidence type="ECO:0000313" key="5">
    <source>
        <dbReference type="EMBL" id="JAT56261.1"/>
    </source>
</evidence>
<name>A0A1D1YNQ3_9ARAE</name>
<protein>
    <submittedName>
        <fullName evidence="5">Telomeric repeat-binding factor 1</fullName>
    </submittedName>
</protein>
<feature type="domain" description="HTH myb-type" evidence="4">
    <location>
        <begin position="475"/>
        <end position="524"/>
    </location>
</feature>
<accession>A0A1D1YNQ3</accession>
<feature type="compositionally biased region" description="Basic residues" evidence="2">
    <location>
        <begin position="444"/>
        <end position="455"/>
    </location>
</feature>
<proteinExistence type="predicted"/>
<sequence>RTRRFAFAIFCKPRKHPTSSSPFRRRDGSSVAARVSERGMDGDKASWILEFLLRQPLEDWLANALLSRLPIPLPLDPRLKKTLLLRRLSAVRLSDDTLLSLELLEELDRTLGATPASETLKAAYSAVAAELTAAPLRSGSRDNFLEAVDCIWNCRVADLERSEARGMVGEGLREWRRRMEEAAVSDAAREWVLSRDTKGEAVLAVREYVRVALKEMGPPLLELAARAMGGKPDAGCSLGTHQEAGEREAAGMLGVSAEPRVALGAPTTEFSHLDRPAPETDGEGFPFVPEIERCKLSVLAGQADARGQDKIPKELDFLSMQEVNKVKTALKLSCTDLQKVVEDPLPNALKRAAEIQNGVLGQSTTPRDANDSQNHIDVNAPGPSVQKGTQATVTGRSGTKDHNGIPGSTKPRPNLMDHNPTARTYEWDEDSIEVSSDNSLNSSKRPHLPTPRNRRMSPLQLQDFKKLVRRRKNKRWTPEEEDALREAVKMHGKGNWKLILQSYPGAFEDRTEVDLKDKWRNLTR</sequence>
<feature type="region of interest" description="Disordered" evidence="2">
    <location>
        <begin position="358"/>
        <end position="459"/>
    </location>
</feature>
<reference evidence="5" key="1">
    <citation type="submission" date="2015-07" db="EMBL/GenBank/DDBJ databases">
        <title>Transcriptome Assembly of Anthurium amnicola.</title>
        <authorList>
            <person name="Suzuki J."/>
        </authorList>
    </citation>
    <scope>NUCLEOTIDE SEQUENCE</scope>
</reference>
<dbReference type="InterPro" id="IPR009057">
    <property type="entry name" value="Homeodomain-like_sf"/>
</dbReference>
<feature type="compositionally biased region" description="Polar residues" evidence="2">
    <location>
        <begin position="386"/>
        <end position="397"/>
    </location>
</feature>
<organism evidence="5">
    <name type="scientific">Anthurium amnicola</name>
    <dbReference type="NCBI Taxonomy" id="1678845"/>
    <lineage>
        <taxon>Eukaryota</taxon>
        <taxon>Viridiplantae</taxon>
        <taxon>Streptophyta</taxon>
        <taxon>Embryophyta</taxon>
        <taxon>Tracheophyta</taxon>
        <taxon>Spermatophyta</taxon>
        <taxon>Magnoliopsida</taxon>
        <taxon>Liliopsida</taxon>
        <taxon>Araceae</taxon>
        <taxon>Pothoideae</taxon>
        <taxon>Potheae</taxon>
        <taxon>Anthurium</taxon>
    </lineage>
</organism>
<dbReference type="InterPro" id="IPR017930">
    <property type="entry name" value="Myb_dom"/>
</dbReference>
<dbReference type="PROSITE" id="PS50090">
    <property type="entry name" value="MYB_LIKE"/>
    <property type="match status" value="1"/>
</dbReference>
<feature type="domain" description="Myb-like" evidence="3">
    <location>
        <begin position="468"/>
        <end position="523"/>
    </location>
</feature>
<dbReference type="PANTHER" id="PTHR46993:SF6">
    <property type="entry name" value="MYB TRANSCRIPTION FACTOR"/>
    <property type="match status" value="1"/>
</dbReference>
<dbReference type="InterPro" id="IPR001005">
    <property type="entry name" value="SANT/Myb"/>
</dbReference>